<comment type="caution">
    <text evidence="1">The sequence shown here is derived from an EMBL/GenBank/DDBJ whole genome shotgun (WGS) entry which is preliminary data.</text>
</comment>
<name>A0AAV1QJL6_SCOSC</name>
<keyword evidence="2" id="KW-1185">Reference proteome</keyword>
<accession>A0AAV1QJL6</accession>
<proteinExistence type="predicted"/>
<evidence type="ECO:0000313" key="1">
    <source>
        <dbReference type="EMBL" id="CAK6983673.1"/>
    </source>
</evidence>
<evidence type="ECO:0000313" key="2">
    <source>
        <dbReference type="Proteomes" id="UP001314229"/>
    </source>
</evidence>
<gene>
    <name evidence="1" type="ORF">FSCOSCO3_A032744</name>
</gene>
<dbReference type="Proteomes" id="UP001314229">
    <property type="component" value="Unassembled WGS sequence"/>
</dbReference>
<dbReference type="AlphaFoldDB" id="A0AAV1QJL6"/>
<protein>
    <submittedName>
        <fullName evidence="1">Anaphase-promoting complex subunit 2</fullName>
    </submittedName>
</protein>
<sequence>MEESAMESDSVEMSAEISASRLAEVWDTVTAALVSPGCSDSEQSLSDSLAVLCDQGLGQLLGGWLLETLQMRLSSSVVPEFWSGLKQPENELEERGRAWVLLTTFRTLLERLEPFLGEE</sequence>
<organism evidence="1 2">
    <name type="scientific">Scomber scombrus</name>
    <name type="common">Atlantic mackerel</name>
    <name type="synonym">Scomber vernalis</name>
    <dbReference type="NCBI Taxonomy" id="13677"/>
    <lineage>
        <taxon>Eukaryota</taxon>
        <taxon>Metazoa</taxon>
        <taxon>Chordata</taxon>
        <taxon>Craniata</taxon>
        <taxon>Vertebrata</taxon>
        <taxon>Euteleostomi</taxon>
        <taxon>Actinopterygii</taxon>
        <taxon>Neopterygii</taxon>
        <taxon>Teleostei</taxon>
        <taxon>Neoteleostei</taxon>
        <taxon>Acanthomorphata</taxon>
        <taxon>Pelagiaria</taxon>
        <taxon>Scombriformes</taxon>
        <taxon>Scombridae</taxon>
        <taxon>Scomber</taxon>
    </lineage>
</organism>
<reference evidence="1 2" key="1">
    <citation type="submission" date="2024-01" db="EMBL/GenBank/DDBJ databases">
        <authorList>
            <person name="Alioto T."/>
            <person name="Alioto T."/>
            <person name="Gomez Garrido J."/>
        </authorList>
    </citation>
    <scope>NUCLEOTIDE SEQUENCE [LARGE SCALE GENOMIC DNA]</scope>
</reference>
<dbReference type="EMBL" id="CAWUFR010001414">
    <property type="protein sequence ID" value="CAK6983673.1"/>
    <property type="molecule type" value="Genomic_DNA"/>
</dbReference>